<comment type="function">
    <text evidence="6">Plays an essential role in the assembly of succinate dehydrogenase (SDH), an enzyme complex (also referred to as respiratory complex II) that is a component of both the tricarboxylic acid (TCA) cycle and the mitochondrial electron transport chain, and which couples the oxidation of succinate to fumarate with the reduction of ubiquinone (coenzyme Q) to ubiquinol. Promotes maturation of the iron-sulfur protein subunit of the SDH catalytic dimer, protecting it from the deleterious effects of oxidants. May act together with SDHAF1.</text>
</comment>
<evidence type="ECO:0000256" key="1">
    <source>
        <dbReference type="ARBA" id="ARBA00004305"/>
    </source>
</evidence>
<dbReference type="EMBL" id="KQ965816">
    <property type="protein sequence ID" value="KXS10690.1"/>
    <property type="molecule type" value="Genomic_DNA"/>
</dbReference>
<comment type="subunit">
    <text evidence="6">Interacts with the iron-sulfur protein subunit within the SDH catalytic dimer.</text>
</comment>
<evidence type="ECO:0000313" key="8">
    <source>
        <dbReference type="Proteomes" id="UP000070544"/>
    </source>
</evidence>
<gene>
    <name evidence="7" type="ORF">M427DRAFT_61628</name>
</gene>
<protein>
    <recommendedName>
        <fullName evidence="6">Succinate dehydrogenase assembly factor 3</fullName>
        <shortName evidence="6">SDH assembly factor 3</shortName>
        <shortName evidence="6">SDHAF3</shortName>
    </recommendedName>
</protein>
<dbReference type="STRING" id="1344416.A0A139A1M3"/>
<dbReference type="Proteomes" id="UP000070544">
    <property type="component" value="Unassembled WGS sequence"/>
</dbReference>
<dbReference type="PANTHER" id="PTHR13137">
    <property type="entry name" value="DC11 ACN9 HOMOLOG"/>
    <property type="match status" value="1"/>
</dbReference>
<sequence>MSVQPLRLYRSIFKLHRQMPPALRYIGDSYVRDEFKRHKEADDFFVEQFMNQWSSYLHDMADQLQASRAIAQSVPGASDFVPEVGRNLPSDALDKMTDQQIGQLWALKEEAKKIPENAGEGGR</sequence>
<evidence type="ECO:0000313" key="7">
    <source>
        <dbReference type="EMBL" id="KXS10690.1"/>
    </source>
</evidence>
<dbReference type="OMA" id="WQQTNEN"/>
<dbReference type="Pfam" id="PF13233">
    <property type="entry name" value="Complex1_LYR_2"/>
    <property type="match status" value="1"/>
</dbReference>
<evidence type="ECO:0000256" key="6">
    <source>
        <dbReference type="RuleBase" id="RU368039"/>
    </source>
</evidence>
<accession>A0A139A1M3</accession>
<name>A0A139A1M3_GONPJ</name>
<dbReference type="AlphaFoldDB" id="A0A139A1M3"/>
<comment type="similarity">
    <text evidence="2 6">Belongs to the complex I LYR family. SDHAF3 subfamily.</text>
</comment>
<keyword evidence="3" id="KW-0809">Transit peptide</keyword>
<dbReference type="GO" id="GO:0034553">
    <property type="term" value="P:mitochondrial respiratory chain complex II assembly"/>
    <property type="evidence" value="ECO:0007669"/>
    <property type="project" value="UniProtKB-UniRule"/>
</dbReference>
<comment type="subcellular location">
    <subcellularLocation>
        <location evidence="1 6">Mitochondrion matrix</location>
    </subcellularLocation>
</comment>
<evidence type="ECO:0000256" key="4">
    <source>
        <dbReference type="ARBA" id="ARBA00023128"/>
    </source>
</evidence>
<proteinExistence type="inferred from homology"/>
<dbReference type="PANTHER" id="PTHR13137:SF6">
    <property type="entry name" value="SUCCINATE DEHYDROGENASE ASSEMBLY FACTOR 3, MITOCHONDRIAL"/>
    <property type="match status" value="1"/>
</dbReference>
<dbReference type="GO" id="GO:0005759">
    <property type="term" value="C:mitochondrial matrix"/>
    <property type="evidence" value="ECO:0007669"/>
    <property type="project" value="UniProtKB-SubCell"/>
</dbReference>
<dbReference type="OrthoDB" id="278329at2759"/>
<keyword evidence="5 6" id="KW-0143">Chaperone</keyword>
<keyword evidence="4 6" id="KW-0496">Mitochondrion</keyword>
<evidence type="ECO:0000256" key="3">
    <source>
        <dbReference type="ARBA" id="ARBA00022946"/>
    </source>
</evidence>
<reference evidence="7 8" key="1">
    <citation type="journal article" date="2015" name="Genome Biol. Evol.">
        <title>Phylogenomic analyses indicate that early fungi evolved digesting cell walls of algal ancestors of land plants.</title>
        <authorList>
            <person name="Chang Y."/>
            <person name="Wang S."/>
            <person name="Sekimoto S."/>
            <person name="Aerts A.L."/>
            <person name="Choi C."/>
            <person name="Clum A."/>
            <person name="LaButti K.M."/>
            <person name="Lindquist E.A."/>
            <person name="Yee Ngan C."/>
            <person name="Ohm R.A."/>
            <person name="Salamov A.A."/>
            <person name="Grigoriev I.V."/>
            <person name="Spatafora J.W."/>
            <person name="Berbee M.L."/>
        </authorList>
    </citation>
    <scope>NUCLEOTIDE SEQUENCE [LARGE SCALE GENOMIC DNA]</scope>
    <source>
        <strain evidence="7 8">JEL478</strain>
    </source>
</reference>
<evidence type="ECO:0000256" key="5">
    <source>
        <dbReference type="ARBA" id="ARBA00023186"/>
    </source>
</evidence>
<evidence type="ECO:0000256" key="2">
    <source>
        <dbReference type="ARBA" id="ARBA00006020"/>
    </source>
</evidence>
<dbReference type="GO" id="GO:0005758">
    <property type="term" value="C:mitochondrial intermembrane space"/>
    <property type="evidence" value="ECO:0007669"/>
    <property type="project" value="TreeGrafter"/>
</dbReference>
<dbReference type="CDD" id="cd20270">
    <property type="entry name" value="Complex1_LYR_SDHAF3_LYRM10"/>
    <property type="match status" value="1"/>
</dbReference>
<dbReference type="GO" id="GO:0006105">
    <property type="term" value="P:succinate metabolic process"/>
    <property type="evidence" value="ECO:0007669"/>
    <property type="project" value="TreeGrafter"/>
</dbReference>
<organism evidence="7 8">
    <name type="scientific">Gonapodya prolifera (strain JEL478)</name>
    <name type="common">Monoblepharis prolifera</name>
    <dbReference type="NCBI Taxonomy" id="1344416"/>
    <lineage>
        <taxon>Eukaryota</taxon>
        <taxon>Fungi</taxon>
        <taxon>Fungi incertae sedis</taxon>
        <taxon>Chytridiomycota</taxon>
        <taxon>Chytridiomycota incertae sedis</taxon>
        <taxon>Monoblepharidomycetes</taxon>
        <taxon>Monoblepharidales</taxon>
        <taxon>Gonapodyaceae</taxon>
        <taxon>Gonapodya</taxon>
    </lineage>
</organism>
<dbReference type="InterPro" id="IPR008381">
    <property type="entry name" value="SDHAF3/Sdh7"/>
</dbReference>
<keyword evidence="8" id="KW-1185">Reference proteome</keyword>